<dbReference type="Gene3D" id="3.30.450.40">
    <property type="match status" value="1"/>
</dbReference>
<dbReference type="InterPro" id="IPR003035">
    <property type="entry name" value="RWP-RK_dom"/>
</dbReference>
<dbReference type="SUPFAM" id="SSF55781">
    <property type="entry name" value="GAF domain-like"/>
    <property type="match status" value="1"/>
</dbReference>
<keyword evidence="4" id="KW-0539">Nucleus</keyword>
<keyword evidence="1" id="KW-0805">Transcription regulation</keyword>
<dbReference type="Proteomes" id="UP001489004">
    <property type="component" value="Unassembled WGS sequence"/>
</dbReference>
<dbReference type="Pfam" id="PF02042">
    <property type="entry name" value="RWP-RK"/>
    <property type="match status" value="1"/>
</dbReference>
<feature type="domain" description="RWP-RK" evidence="6">
    <location>
        <begin position="238"/>
        <end position="326"/>
    </location>
</feature>
<keyword evidence="2" id="KW-0238">DNA-binding</keyword>
<dbReference type="GO" id="GO:0003677">
    <property type="term" value="F:DNA binding"/>
    <property type="evidence" value="ECO:0007669"/>
    <property type="project" value="UniProtKB-KW"/>
</dbReference>
<keyword evidence="8" id="KW-1185">Reference proteome</keyword>
<feature type="compositionally biased region" description="Low complexity" evidence="5">
    <location>
        <begin position="182"/>
        <end position="195"/>
    </location>
</feature>
<dbReference type="InterPro" id="IPR045012">
    <property type="entry name" value="NLP"/>
</dbReference>
<dbReference type="PANTHER" id="PTHR32002:SF41">
    <property type="entry name" value="PROTEIN NLP8"/>
    <property type="match status" value="1"/>
</dbReference>
<sequence length="582" mass="62583">MAFHDQVWNNEAGGSLCQVWLPEQSEDGDLILRTKGLPFCVAGVGDLLALFRCISCRFCFGTDVHNPHTLGAPGRVFTTGEPEMSSNVQKYSKEVYLRASEAQQCRVHSTIVIPLFLDRHRSQALGVLEVVQTAEDMQFSEIVNNLGQILEACDLFTSADKFCSKEMSVASDTVKTRYGSPAISQQADSSGSAQADHGICDGISTEGSADDEDGEMDEAGDSYGDGYDMMDDLDGEGTFEGRQRRGKGSGNPGKPGKRLRLEDLQSQFGVGLKEAAQRLGICPTTLKRACRRHGIQRWPRRQLIKLSKAIDQINATNKVAPPLLTSSTAQPGTVLEMNPTPDTRWTALAQLIPGISTSLDGAKHVRPAVDITVGGPEHEKGLLLPQADGTLGTSMPVLLMSAPQELAVGDPNLHAFVSTSYAPGDPPLHFPAQEAQPSLMSDSMASFMQAEASQLMHPVSVMYPPNLSAASSPFMPGPGVGAEHGQLHRAHSYAEHGDRTVHNGRIRGMTHAGSAAADLHLNGMTFVHGQHSGATPAEQGAKKRAQHARGRQAAGDHPEDLDLFGDDFVDTDVLEMLLHDQR</sequence>
<evidence type="ECO:0000256" key="1">
    <source>
        <dbReference type="ARBA" id="ARBA00023015"/>
    </source>
</evidence>
<dbReference type="GO" id="GO:0003700">
    <property type="term" value="F:DNA-binding transcription factor activity"/>
    <property type="evidence" value="ECO:0007669"/>
    <property type="project" value="InterPro"/>
</dbReference>
<reference evidence="7 8" key="1">
    <citation type="journal article" date="2024" name="Nat. Commun.">
        <title>Phylogenomics reveals the evolutionary origins of lichenization in chlorophyte algae.</title>
        <authorList>
            <person name="Puginier C."/>
            <person name="Libourel C."/>
            <person name="Otte J."/>
            <person name="Skaloud P."/>
            <person name="Haon M."/>
            <person name="Grisel S."/>
            <person name="Petersen M."/>
            <person name="Berrin J.G."/>
            <person name="Delaux P.M."/>
            <person name="Dal Grande F."/>
            <person name="Keller J."/>
        </authorList>
    </citation>
    <scope>NUCLEOTIDE SEQUENCE [LARGE SCALE GENOMIC DNA]</scope>
    <source>
        <strain evidence="7 8">SAG 2043</strain>
    </source>
</reference>
<keyword evidence="3" id="KW-0804">Transcription</keyword>
<accession>A0AAW1PGB4</accession>
<feature type="region of interest" description="Disordered" evidence="5">
    <location>
        <begin position="180"/>
        <end position="260"/>
    </location>
</feature>
<proteinExistence type="predicted"/>
<dbReference type="PROSITE" id="PS51519">
    <property type="entry name" value="RWP_RK"/>
    <property type="match status" value="1"/>
</dbReference>
<name>A0AAW1PGB4_9CHLO</name>
<dbReference type="EMBL" id="JALJOR010000012">
    <property type="protein sequence ID" value="KAK9807511.1"/>
    <property type="molecule type" value="Genomic_DNA"/>
</dbReference>
<evidence type="ECO:0000256" key="3">
    <source>
        <dbReference type="ARBA" id="ARBA00023163"/>
    </source>
</evidence>
<dbReference type="AlphaFoldDB" id="A0AAW1PGB4"/>
<evidence type="ECO:0000256" key="5">
    <source>
        <dbReference type="SAM" id="MobiDB-lite"/>
    </source>
</evidence>
<evidence type="ECO:0000259" key="6">
    <source>
        <dbReference type="PROSITE" id="PS51519"/>
    </source>
</evidence>
<evidence type="ECO:0000313" key="7">
    <source>
        <dbReference type="EMBL" id="KAK9807511.1"/>
    </source>
</evidence>
<dbReference type="InterPro" id="IPR029016">
    <property type="entry name" value="GAF-like_dom_sf"/>
</dbReference>
<feature type="compositionally biased region" description="Acidic residues" evidence="5">
    <location>
        <begin position="228"/>
        <end position="237"/>
    </location>
</feature>
<protein>
    <recommendedName>
        <fullName evidence="6">RWP-RK domain-containing protein</fullName>
    </recommendedName>
</protein>
<feature type="region of interest" description="Disordered" evidence="5">
    <location>
        <begin position="531"/>
        <end position="562"/>
    </location>
</feature>
<evidence type="ECO:0000256" key="4">
    <source>
        <dbReference type="ARBA" id="ARBA00023242"/>
    </source>
</evidence>
<comment type="caution">
    <text evidence="7">The sequence shown here is derived from an EMBL/GenBank/DDBJ whole genome shotgun (WGS) entry which is preliminary data.</text>
</comment>
<dbReference type="PANTHER" id="PTHR32002">
    <property type="entry name" value="PROTEIN NLP8"/>
    <property type="match status" value="1"/>
</dbReference>
<feature type="compositionally biased region" description="Acidic residues" evidence="5">
    <location>
        <begin position="208"/>
        <end position="220"/>
    </location>
</feature>
<gene>
    <name evidence="7" type="ORF">WJX72_001214</name>
</gene>
<evidence type="ECO:0000256" key="2">
    <source>
        <dbReference type="ARBA" id="ARBA00023125"/>
    </source>
</evidence>
<organism evidence="7 8">
    <name type="scientific">[Myrmecia] bisecta</name>
    <dbReference type="NCBI Taxonomy" id="41462"/>
    <lineage>
        <taxon>Eukaryota</taxon>
        <taxon>Viridiplantae</taxon>
        <taxon>Chlorophyta</taxon>
        <taxon>core chlorophytes</taxon>
        <taxon>Trebouxiophyceae</taxon>
        <taxon>Trebouxiales</taxon>
        <taxon>Trebouxiaceae</taxon>
        <taxon>Myrmecia</taxon>
    </lineage>
</organism>
<evidence type="ECO:0000313" key="8">
    <source>
        <dbReference type="Proteomes" id="UP001489004"/>
    </source>
</evidence>